<keyword evidence="9" id="KW-1185">Reference proteome</keyword>
<dbReference type="Pfam" id="PF10501">
    <property type="entry name" value="Ribosomal_L50"/>
    <property type="match status" value="1"/>
</dbReference>
<evidence type="ECO:0000256" key="2">
    <source>
        <dbReference type="ARBA" id="ARBA00008860"/>
    </source>
</evidence>
<accession>A0AAD5X573</accession>
<dbReference type="EMBL" id="JADGJD010000009">
    <property type="protein sequence ID" value="KAJ3057177.1"/>
    <property type="molecule type" value="Genomic_DNA"/>
</dbReference>
<name>A0AAD5X573_9FUNG</name>
<reference evidence="8" key="1">
    <citation type="submission" date="2020-05" db="EMBL/GenBank/DDBJ databases">
        <title>Phylogenomic resolution of chytrid fungi.</title>
        <authorList>
            <person name="Stajich J.E."/>
            <person name="Amses K."/>
            <person name="Simmons R."/>
            <person name="Seto K."/>
            <person name="Myers J."/>
            <person name="Bonds A."/>
            <person name="Quandt C.A."/>
            <person name="Barry K."/>
            <person name="Liu P."/>
            <person name="Grigoriev I."/>
            <person name="Longcore J.E."/>
            <person name="James T.Y."/>
        </authorList>
    </citation>
    <scope>NUCLEOTIDE SEQUENCE</scope>
    <source>
        <strain evidence="8">JEL0318</strain>
    </source>
</reference>
<evidence type="ECO:0000256" key="6">
    <source>
        <dbReference type="ARBA" id="ARBA00035183"/>
    </source>
</evidence>
<evidence type="ECO:0000313" key="9">
    <source>
        <dbReference type="Proteomes" id="UP001212841"/>
    </source>
</evidence>
<comment type="similarity">
    <text evidence="2">Belongs to the mitochondrion-specific ribosomal protein mL50 family.</text>
</comment>
<dbReference type="GO" id="GO:0005739">
    <property type="term" value="C:mitochondrion"/>
    <property type="evidence" value="ECO:0007669"/>
    <property type="project" value="UniProtKB-SubCell"/>
</dbReference>
<dbReference type="AlphaFoldDB" id="A0AAD5X573"/>
<feature type="region of interest" description="Disordered" evidence="7">
    <location>
        <begin position="68"/>
        <end position="92"/>
    </location>
</feature>
<dbReference type="InterPro" id="IPR018305">
    <property type="entry name" value="Ribosomal_m50"/>
</dbReference>
<comment type="caution">
    <text evidence="8">The sequence shown here is derived from an EMBL/GenBank/DDBJ whole genome shotgun (WGS) entry which is preliminary data.</text>
</comment>
<evidence type="ECO:0000256" key="4">
    <source>
        <dbReference type="ARBA" id="ARBA00023128"/>
    </source>
</evidence>
<dbReference type="Proteomes" id="UP001212841">
    <property type="component" value="Unassembled WGS sequence"/>
</dbReference>
<dbReference type="GO" id="GO:0005840">
    <property type="term" value="C:ribosome"/>
    <property type="evidence" value="ECO:0007669"/>
    <property type="project" value="UniProtKB-KW"/>
</dbReference>
<comment type="subcellular location">
    <subcellularLocation>
        <location evidence="1">Mitochondrion</location>
    </subcellularLocation>
</comment>
<keyword evidence="5" id="KW-0687">Ribonucleoprotein</keyword>
<proteinExistence type="inferred from homology"/>
<protein>
    <recommendedName>
        <fullName evidence="6">Large ribosomal subunit protein mL50</fullName>
    </recommendedName>
</protein>
<evidence type="ECO:0000256" key="3">
    <source>
        <dbReference type="ARBA" id="ARBA00022980"/>
    </source>
</evidence>
<evidence type="ECO:0000313" key="8">
    <source>
        <dbReference type="EMBL" id="KAJ3057177.1"/>
    </source>
</evidence>
<evidence type="ECO:0000256" key="1">
    <source>
        <dbReference type="ARBA" id="ARBA00004173"/>
    </source>
</evidence>
<keyword evidence="3" id="KW-0689">Ribosomal protein</keyword>
<keyword evidence="4" id="KW-0496">Mitochondrion</keyword>
<gene>
    <name evidence="8" type="ORF">HK097_011182</name>
</gene>
<sequence>MMRGARSCRNFAGMFGRKARPQAASARFFPAKTQAQFMAEHRSQNLFTRSQALGIMTASKTGAAAEALRTPEAESESNFGMVTPEEDGEEDDSHIMTTLETRQETRPVRLSRQEVEKYVKEAVERHVEFDAGADWKKVEFASLSVKFRVVRDAMQSCNIVLPNVELTNVVDVRDLIKALQSAFKRRDDDWWAGRDPVQEMFNSQSRPPNVYFVPFVPTREPEGRYKKVRRGSGIRMKSQKPLAIPVKYVPYKRWTHIKM</sequence>
<evidence type="ECO:0000256" key="7">
    <source>
        <dbReference type="SAM" id="MobiDB-lite"/>
    </source>
</evidence>
<organism evidence="8 9">
    <name type="scientific">Rhizophlyctis rosea</name>
    <dbReference type="NCBI Taxonomy" id="64517"/>
    <lineage>
        <taxon>Eukaryota</taxon>
        <taxon>Fungi</taxon>
        <taxon>Fungi incertae sedis</taxon>
        <taxon>Chytridiomycota</taxon>
        <taxon>Chytridiomycota incertae sedis</taxon>
        <taxon>Chytridiomycetes</taxon>
        <taxon>Rhizophlyctidales</taxon>
        <taxon>Rhizophlyctidaceae</taxon>
        <taxon>Rhizophlyctis</taxon>
    </lineage>
</organism>
<evidence type="ECO:0000256" key="5">
    <source>
        <dbReference type="ARBA" id="ARBA00023274"/>
    </source>
</evidence>
<dbReference type="GO" id="GO:1990904">
    <property type="term" value="C:ribonucleoprotein complex"/>
    <property type="evidence" value="ECO:0007669"/>
    <property type="project" value="UniProtKB-KW"/>
</dbReference>